<dbReference type="OrthoDB" id="9804333at2"/>
<dbReference type="AlphaFoldDB" id="A0A2T3IVG8"/>
<evidence type="ECO:0000313" key="1">
    <source>
        <dbReference type="EMBL" id="PSU32417.1"/>
    </source>
</evidence>
<dbReference type="Gene3D" id="3.20.20.140">
    <property type="entry name" value="Metal-dependent hydrolases"/>
    <property type="match status" value="1"/>
</dbReference>
<organism evidence="1 2">
    <name type="scientific">Photobacterium lutimaris</name>
    <dbReference type="NCBI Taxonomy" id="388278"/>
    <lineage>
        <taxon>Bacteria</taxon>
        <taxon>Pseudomonadati</taxon>
        <taxon>Pseudomonadota</taxon>
        <taxon>Gammaproteobacteria</taxon>
        <taxon>Vibrionales</taxon>
        <taxon>Vibrionaceae</taxon>
        <taxon>Photobacterium</taxon>
    </lineage>
</organism>
<gene>
    <name evidence="1" type="ORF">C9I99_17600</name>
</gene>
<accession>A0A2T3IVG8</accession>
<keyword evidence="2" id="KW-1185">Reference proteome</keyword>
<name>A0A2T3IVG8_9GAMM</name>
<dbReference type="InterPro" id="IPR016195">
    <property type="entry name" value="Pol/histidinol_Pase-like"/>
</dbReference>
<proteinExistence type="predicted"/>
<dbReference type="RefSeq" id="WP_107350167.1">
    <property type="nucleotide sequence ID" value="NZ_PYMH01000009.1"/>
</dbReference>
<dbReference type="Proteomes" id="UP000241222">
    <property type="component" value="Unassembled WGS sequence"/>
</dbReference>
<protein>
    <submittedName>
        <fullName evidence="1">Histidinol-phosphatase</fullName>
    </submittedName>
</protein>
<evidence type="ECO:0000313" key="2">
    <source>
        <dbReference type="Proteomes" id="UP000241222"/>
    </source>
</evidence>
<dbReference type="EMBL" id="PYMH01000009">
    <property type="protein sequence ID" value="PSU32417.1"/>
    <property type="molecule type" value="Genomic_DNA"/>
</dbReference>
<dbReference type="SUPFAM" id="SSF89550">
    <property type="entry name" value="PHP domain-like"/>
    <property type="match status" value="1"/>
</dbReference>
<reference evidence="1 2" key="1">
    <citation type="submission" date="2018-03" db="EMBL/GenBank/DDBJ databases">
        <title>Whole genome sequencing of Histamine producing bacteria.</title>
        <authorList>
            <person name="Butler K."/>
        </authorList>
    </citation>
    <scope>NUCLEOTIDE SEQUENCE [LARGE SCALE GENOMIC DNA]</scope>
    <source>
        <strain evidence="1 2">JCM 13586</strain>
    </source>
</reference>
<comment type="caution">
    <text evidence="1">The sequence shown here is derived from an EMBL/GenBank/DDBJ whole genome shotgun (WGS) entry which is preliminary data.</text>
</comment>
<sequence>MIEFDKLSGFFSSFYTFKPRERFIYLDFHLHTTVSEGITISPSLLSFLSDKPHLISITDHNDIRGAAAACEIGMSNIPGIELVCKDGFELLVYFKTMQELEAFYTQEVERNTHCYLVARTNKDIGYYLDLLSERDCYLSIPHINGLAEKNFVKSVPYVKNVINRVDAIETYNHALPKNRNVNAQIIRRSYQLEATFGSSALINRDLLSFCRYLDQEEKRHHRLLDSFYRSPLEYGLAQPWTGQ</sequence>